<evidence type="ECO:0000313" key="12">
    <source>
        <dbReference type="Proteomes" id="UP000722336"/>
    </source>
</evidence>
<feature type="domain" description="Glycosyltransferase 2-like" evidence="9">
    <location>
        <begin position="21"/>
        <end position="183"/>
    </location>
</feature>
<comment type="subcellular location">
    <subcellularLocation>
        <location evidence="1">Membrane</location>
        <topology evidence="1">Multi-pass membrane protein</topology>
    </subcellularLocation>
</comment>
<evidence type="ECO:0000256" key="5">
    <source>
        <dbReference type="ARBA" id="ARBA00022692"/>
    </source>
</evidence>
<evidence type="ECO:0000259" key="9">
    <source>
        <dbReference type="Pfam" id="PF00535"/>
    </source>
</evidence>
<name>A0ABS6SH05_9SPHN</name>
<feature type="transmembrane region" description="Helical" evidence="8">
    <location>
        <begin position="279"/>
        <end position="299"/>
    </location>
</feature>
<keyword evidence="4" id="KW-0808">Transferase</keyword>
<dbReference type="PANTHER" id="PTHR43398">
    <property type="entry name" value="DOLICHOL-PHOSPHATE MANNOSYLTRANSFERASE SUBUNIT 1"/>
    <property type="match status" value="1"/>
</dbReference>
<evidence type="ECO:0000256" key="3">
    <source>
        <dbReference type="ARBA" id="ARBA00022676"/>
    </source>
</evidence>
<evidence type="ECO:0000256" key="2">
    <source>
        <dbReference type="ARBA" id="ARBA00006739"/>
    </source>
</evidence>
<evidence type="ECO:0000256" key="6">
    <source>
        <dbReference type="ARBA" id="ARBA00022989"/>
    </source>
</evidence>
<feature type="transmembrane region" description="Helical" evidence="8">
    <location>
        <begin position="347"/>
        <end position="371"/>
    </location>
</feature>
<dbReference type="Pfam" id="PF00535">
    <property type="entry name" value="Glycos_transf_2"/>
    <property type="match status" value="1"/>
</dbReference>
<feature type="domain" description="GtrA/DPMS transmembrane" evidence="10">
    <location>
        <begin position="256"/>
        <end position="371"/>
    </location>
</feature>
<reference evidence="11 12" key="1">
    <citation type="submission" date="2021-04" db="EMBL/GenBank/DDBJ databases">
        <authorList>
            <person name="Pira H."/>
            <person name="Risdian C."/>
            <person name="Wink J."/>
        </authorList>
    </citation>
    <scope>NUCLEOTIDE SEQUENCE [LARGE SCALE GENOMIC DNA]</scope>
    <source>
        <strain evidence="11 12">WHA3</strain>
    </source>
</reference>
<keyword evidence="6 8" id="KW-1133">Transmembrane helix</keyword>
<keyword evidence="7 8" id="KW-0472">Membrane</keyword>
<dbReference type="InterPro" id="IPR007267">
    <property type="entry name" value="GtrA_DPMS_TM"/>
</dbReference>
<keyword evidence="5 8" id="KW-0812">Transmembrane</keyword>
<dbReference type="Pfam" id="PF04138">
    <property type="entry name" value="GtrA_DPMS_TM"/>
    <property type="match status" value="1"/>
</dbReference>
<comment type="caution">
    <text evidence="11">The sequence shown here is derived from an EMBL/GenBank/DDBJ whole genome shotgun (WGS) entry which is preliminary data.</text>
</comment>
<gene>
    <name evidence="11" type="ORF">KCG44_13020</name>
</gene>
<feature type="transmembrane region" description="Helical" evidence="8">
    <location>
        <begin position="253"/>
        <end position="273"/>
    </location>
</feature>
<dbReference type="InterPro" id="IPR039528">
    <property type="entry name" value="DPM1-like"/>
</dbReference>
<dbReference type="CDD" id="cd06442">
    <property type="entry name" value="DPM1_like"/>
    <property type="match status" value="1"/>
</dbReference>
<evidence type="ECO:0000256" key="4">
    <source>
        <dbReference type="ARBA" id="ARBA00022679"/>
    </source>
</evidence>
<accession>A0ABS6SH05</accession>
<evidence type="ECO:0000259" key="10">
    <source>
        <dbReference type="Pfam" id="PF04138"/>
    </source>
</evidence>
<dbReference type="PANTHER" id="PTHR43398:SF1">
    <property type="entry name" value="DOLICHOL-PHOSPHATE MANNOSYLTRANSFERASE SUBUNIT 1"/>
    <property type="match status" value="1"/>
</dbReference>
<sequence>MEQLAPELFARADPCALELAVVVPVLNEADSVVPLARALAVALAGIEWEMIFVDDGSTDGTIERLEQMASADQRIRVTRRIGRRGLSSAVMEGFLSTIAPVVAVIDGDGQHDETILPDLFRAVFEGGCELAVGTRYAADGSVGDWSAARHRISQLATKAALPFMKTPLSDPMSGFFAIRRDVAIAAAPGLSSTGYKLLLDIVATLPAGLRAKEVAYTFRSRTAGNSKLDSAVALEYFELLLDKLIGRVVPVKFVMFGAVGALGMGVHLIALALSLELPMSFAVAQAVAVGTAMTFNFTLNNHFTYRDRRLTGLRWVKGLGVFAAACGLGAVANIGAGSALYAQDASWWQAGLAGAVIGSVWNYVATSWFVWRRK</sequence>
<dbReference type="RefSeq" id="WP_218446541.1">
    <property type="nucleotide sequence ID" value="NZ_JAGSPA010000004.1"/>
</dbReference>
<dbReference type="Proteomes" id="UP000722336">
    <property type="component" value="Unassembled WGS sequence"/>
</dbReference>
<evidence type="ECO:0000256" key="8">
    <source>
        <dbReference type="SAM" id="Phobius"/>
    </source>
</evidence>
<evidence type="ECO:0000256" key="1">
    <source>
        <dbReference type="ARBA" id="ARBA00004141"/>
    </source>
</evidence>
<dbReference type="InterPro" id="IPR001173">
    <property type="entry name" value="Glyco_trans_2-like"/>
</dbReference>
<comment type="similarity">
    <text evidence="2">Belongs to the glycosyltransferase 2 family.</text>
</comment>
<evidence type="ECO:0000256" key="7">
    <source>
        <dbReference type="ARBA" id="ARBA00023136"/>
    </source>
</evidence>
<keyword evidence="12" id="KW-1185">Reference proteome</keyword>
<keyword evidence="3" id="KW-0328">Glycosyltransferase</keyword>
<dbReference type="EMBL" id="JAGSPA010000004">
    <property type="protein sequence ID" value="MBV7257708.1"/>
    <property type="molecule type" value="Genomic_DNA"/>
</dbReference>
<proteinExistence type="inferred from homology"/>
<organism evidence="11 12">
    <name type="scientific">Pacificimonas pallii</name>
    <dbReference type="NCBI Taxonomy" id="2827236"/>
    <lineage>
        <taxon>Bacteria</taxon>
        <taxon>Pseudomonadati</taxon>
        <taxon>Pseudomonadota</taxon>
        <taxon>Alphaproteobacteria</taxon>
        <taxon>Sphingomonadales</taxon>
        <taxon>Sphingosinicellaceae</taxon>
        <taxon>Pacificimonas</taxon>
    </lineage>
</organism>
<feature type="transmembrane region" description="Helical" evidence="8">
    <location>
        <begin position="319"/>
        <end position="341"/>
    </location>
</feature>
<evidence type="ECO:0000313" key="11">
    <source>
        <dbReference type="EMBL" id="MBV7257708.1"/>
    </source>
</evidence>
<protein>
    <submittedName>
        <fullName evidence="11">Glycosyltransferase family 2 protein</fullName>
    </submittedName>
</protein>